<name>A0A9X1WPV5_9BACL</name>
<sequence>MEWINSLFEQYGYLVLFLGLFSESLALPFPGELAMAISGHMSTLGNFHIPFIIFYSYIGAIIGTTITYYVGYRLGTPFLAQYGKYVFMNEARLAKVTAWFSKYGNKLILVSYFIPGLRHFTGYVSGVLKVPQRIFFVLNYIGGLVWVLVYVSIGKIFGPNIEHLLHIVSRYFAASMVVLAIAITLFVLLKKNKERIGSWVRGWYLSSNKKQNEERDH</sequence>
<evidence type="ECO:0000313" key="5">
    <source>
        <dbReference type="Proteomes" id="UP001139347"/>
    </source>
</evidence>
<dbReference type="InterPro" id="IPR032816">
    <property type="entry name" value="VTT_dom"/>
</dbReference>
<dbReference type="Pfam" id="PF09335">
    <property type="entry name" value="VTT_dom"/>
    <property type="match status" value="1"/>
</dbReference>
<dbReference type="InterPro" id="IPR051311">
    <property type="entry name" value="DedA_domain"/>
</dbReference>
<feature type="transmembrane region" description="Helical" evidence="2">
    <location>
        <begin position="49"/>
        <end position="70"/>
    </location>
</feature>
<evidence type="ECO:0000256" key="1">
    <source>
        <dbReference type="ARBA" id="ARBA00010792"/>
    </source>
</evidence>
<organism evidence="4 5">
    <name type="scientific">Paenibacillus mangrovi</name>
    <dbReference type="NCBI Taxonomy" id="2931978"/>
    <lineage>
        <taxon>Bacteria</taxon>
        <taxon>Bacillati</taxon>
        <taxon>Bacillota</taxon>
        <taxon>Bacilli</taxon>
        <taxon>Bacillales</taxon>
        <taxon>Paenibacillaceae</taxon>
        <taxon>Paenibacillus</taxon>
    </lineage>
</organism>
<dbReference type="RefSeq" id="WP_244725698.1">
    <property type="nucleotide sequence ID" value="NZ_JALIRP010000005.1"/>
</dbReference>
<gene>
    <name evidence="4" type="ORF">MUG84_14165</name>
</gene>
<dbReference type="AlphaFoldDB" id="A0A9X1WPV5"/>
<protein>
    <submittedName>
        <fullName evidence="4">DedA family protein</fullName>
    </submittedName>
</protein>
<evidence type="ECO:0000259" key="3">
    <source>
        <dbReference type="Pfam" id="PF09335"/>
    </source>
</evidence>
<evidence type="ECO:0000256" key="2">
    <source>
        <dbReference type="SAM" id="Phobius"/>
    </source>
</evidence>
<dbReference type="PANTHER" id="PTHR42709">
    <property type="entry name" value="ALKALINE PHOSPHATASE LIKE PROTEIN"/>
    <property type="match status" value="1"/>
</dbReference>
<reference evidence="4" key="1">
    <citation type="submission" date="2022-04" db="EMBL/GenBank/DDBJ databases">
        <title>Paenibacillus mangrovi sp. nov., a novel endophytic bacterium isolated from bark of Kandelia candel.</title>
        <authorList>
            <person name="Tuo L."/>
        </authorList>
    </citation>
    <scope>NUCLEOTIDE SEQUENCE</scope>
    <source>
        <strain evidence="4">KQZ6P-2</strain>
    </source>
</reference>
<dbReference type="EMBL" id="JALIRP010000005">
    <property type="protein sequence ID" value="MCJ8012878.1"/>
    <property type="molecule type" value="Genomic_DNA"/>
</dbReference>
<keyword evidence="2" id="KW-0812">Transmembrane</keyword>
<feature type="transmembrane region" description="Helical" evidence="2">
    <location>
        <begin position="134"/>
        <end position="151"/>
    </location>
</feature>
<keyword evidence="2" id="KW-0472">Membrane</keyword>
<accession>A0A9X1WPV5</accession>
<evidence type="ECO:0000313" key="4">
    <source>
        <dbReference type="EMBL" id="MCJ8012878.1"/>
    </source>
</evidence>
<dbReference type="PANTHER" id="PTHR42709:SF9">
    <property type="entry name" value="ALKALINE PHOSPHATASE LIKE PROTEIN"/>
    <property type="match status" value="1"/>
</dbReference>
<feature type="transmembrane region" description="Helical" evidence="2">
    <location>
        <begin position="12"/>
        <end position="29"/>
    </location>
</feature>
<comment type="similarity">
    <text evidence="1">Belongs to the DedA family.</text>
</comment>
<feature type="domain" description="VTT" evidence="3">
    <location>
        <begin position="30"/>
        <end position="155"/>
    </location>
</feature>
<dbReference type="Proteomes" id="UP001139347">
    <property type="component" value="Unassembled WGS sequence"/>
</dbReference>
<comment type="caution">
    <text evidence="4">The sequence shown here is derived from an EMBL/GenBank/DDBJ whole genome shotgun (WGS) entry which is preliminary data.</text>
</comment>
<keyword evidence="2" id="KW-1133">Transmembrane helix</keyword>
<proteinExistence type="inferred from homology"/>
<keyword evidence="5" id="KW-1185">Reference proteome</keyword>
<dbReference type="GO" id="GO:0005886">
    <property type="term" value="C:plasma membrane"/>
    <property type="evidence" value="ECO:0007669"/>
    <property type="project" value="TreeGrafter"/>
</dbReference>
<feature type="transmembrane region" description="Helical" evidence="2">
    <location>
        <begin position="171"/>
        <end position="189"/>
    </location>
</feature>